<reference evidence="3 4" key="1">
    <citation type="submission" date="2024-09" db="EMBL/GenBank/DDBJ databases">
        <authorList>
            <person name="Sun Q."/>
            <person name="Mori K."/>
        </authorList>
    </citation>
    <scope>NUCLEOTIDE SEQUENCE [LARGE SCALE GENOMIC DNA]</scope>
    <source>
        <strain evidence="3 4">JCM 12763</strain>
    </source>
</reference>
<dbReference type="PANTHER" id="PTHR42834:SF1">
    <property type="entry name" value="ENDONUCLEASE_EXONUCLEASE_PHOSPHATASE FAMILY PROTEIN (AFU_ORTHOLOGUE AFUA_3G09210)"/>
    <property type="match status" value="1"/>
</dbReference>
<proteinExistence type="predicted"/>
<gene>
    <name evidence="3" type="ORF">ACFFN0_07155</name>
</gene>
<evidence type="ECO:0000313" key="3">
    <source>
        <dbReference type="EMBL" id="MFB9731815.1"/>
    </source>
</evidence>
<keyword evidence="3" id="KW-0378">Hydrolase</keyword>
<dbReference type="InterPro" id="IPR005135">
    <property type="entry name" value="Endo/exonuclease/phosphatase"/>
</dbReference>
<dbReference type="CDD" id="cd04486">
    <property type="entry name" value="YhcR_OBF_like"/>
    <property type="match status" value="1"/>
</dbReference>
<dbReference type="EMBL" id="JBHMAX010000014">
    <property type="protein sequence ID" value="MFB9731815.1"/>
    <property type="molecule type" value="Genomic_DNA"/>
</dbReference>
<dbReference type="CDD" id="cd10283">
    <property type="entry name" value="MnuA_DNase1-like"/>
    <property type="match status" value="1"/>
</dbReference>
<accession>A0ABV5V211</accession>
<evidence type="ECO:0000259" key="2">
    <source>
        <dbReference type="Pfam" id="PF03372"/>
    </source>
</evidence>
<dbReference type="InterPro" id="IPR013783">
    <property type="entry name" value="Ig-like_fold"/>
</dbReference>
<dbReference type="PANTHER" id="PTHR42834">
    <property type="entry name" value="ENDONUCLEASE/EXONUCLEASE/PHOSPHATASE FAMILY PROTEIN (AFU_ORTHOLOGUE AFUA_3G09210)"/>
    <property type="match status" value="1"/>
</dbReference>
<feature type="region of interest" description="Disordered" evidence="1">
    <location>
        <begin position="1007"/>
        <end position="1030"/>
    </location>
</feature>
<protein>
    <submittedName>
        <fullName evidence="3">ExeM/NucH family extracellular endonuclease</fullName>
    </submittedName>
</protein>
<feature type="domain" description="Endonuclease/exonuclease/phosphatase" evidence="2">
    <location>
        <begin position="613"/>
        <end position="903"/>
    </location>
</feature>
<comment type="caution">
    <text evidence="3">The sequence shown here is derived from an EMBL/GenBank/DDBJ whole genome shotgun (WGS) entry which is preliminary data.</text>
</comment>
<dbReference type="Gene3D" id="2.60.40.10">
    <property type="entry name" value="Immunoglobulins"/>
    <property type="match status" value="1"/>
</dbReference>
<dbReference type="SUPFAM" id="SSF56219">
    <property type="entry name" value="DNase I-like"/>
    <property type="match status" value="1"/>
</dbReference>
<sequence>MFVSEIHYDNAGTDTGEAIEVQAPAGTDLTGWSVVLYNGSNGEVYGTAELVGAAPDSGVVVVERAGIQNGSPDGLALVDSSGSVVEFLSYEGTMTAVGGAADGMTSTDIGVQQPGDTPIGESLQRIDGTWTGPLPSSFGRLNGTADPEPATVVINEFSASTTGTDVEFLEVLGAPDTDYGNLHILEVEGDADSASGAVDEAVAVGATDAEGRWYTDLEANTLENGTMTLLLVEGYAGQTDLDVDGDGVLDAGTGITVIDSVAVHDGGTGDLTYSETVLVADYDGLPFAPGGASRIPDGTDTDSVTDWVRNDFDLAGIEGYEGSLVEGEAVNTPGRANTTVLDGGGGDPGDPVDVCEVTATPIGKVQGSGEGTPLDGQTVTIRGTVVGDFQDGGFDGYFVQDAGDDKPATSDGIFVYARGGAQVSEGDLVTVVGTAGEYEGQTQLSGVTVEVCDTGTELPTPTELSLPVDDHEAYEGMLVTFPQDLSILEYFNYGRYGELALGLGDGTDRQYQPTAVYEPGSGSALALLEYNAAHRITLDDGRSWQNPDPLRHPNGQEFSLENSFRGGDTLSDVTGILDYRFDDWRVQPTVGAVHTVVNERPEVPEVGGTTTVASFNVLNYFTTLESRGADTVAEFERQEAKIVAAINEMDADVVGLIEIENNGDVAVGTLVDALNEAVGEDRWAFISTGTVGTDAITTAFIYQPAEVTPVGDFAVLDSSVDERFNDEKNRPALAQTFEENLTGAQFTVVNNHLKSKGSDCDDLGDPDTGDGAGNCNLTRAAAADALGDWANSDPTGTGTEDVLIIGDLNSYDKEDPIDALEADGFVDMLALLQGEYAYSYVFDGMLGYLDYAMASASMLENVTGAAAWAINADEPSVIDYDMSYKKDAQDALFAPDPYRSSDHDPVIVGLDLDVEAPEVDAFVEPPHIWPANGKWRNVTTVIDATDNLDEDLTITLVGAEASEGGKVEVVDDARFRVLAVLGAEYTFTYDVTDDSDNTTTVTLTVTVEKPGKGKGLDKDKPGAPGRPGGR</sequence>
<dbReference type="InterPro" id="IPR047971">
    <property type="entry name" value="ExeM-like"/>
</dbReference>
<feature type="compositionally biased region" description="Basic and acidic residues" evidence="1">
    <location>
        <begin position="1009"/>
        <end position="1021"/>
    </location>
</feature>
<evidence type="ECO:0000313" key="4">
    <source>
        <dbReference type="Proteomes" id="UP001589613"/>
    </source>
</evidence>
<dbReference type="NCBIfam" id="NF033681">
    <property type="entry name" value="ExeM_NucH_DNase"/>
    <property type="match status" value="1"/>
</dbReference>
<dbReference type="Proteomes" id="UP001589613">
    <property type="component" value="Unassembled WGS sequence"/>
</dbReference>
<name>A0ABV5V211_9MICO</name>
<organism evidence="3 4">
    <name type="scientific">Ornithinimicrobium kibberense</name>
    <dbReference type="NCBI Taxonomy" id="282060"/>
    <lineage>
        <taxon>Bacteria</taxon>
        <taxon>Bacillati</taxon>
        <taxon>Actinomycetota</taxon>
        <taxon>Actinomycetes</taxon>
        <taxon>Micrococcales</taxon>
        <taxon>Ornithinimicrobiaceae</taxon>
        <taxon>Ornithinimicrobium</taxon>
    </lineage>
</organism>
<keyword evidence="3" id="KW-0540">Nuclease</keyword>
<dbReference type="InterPro" id="IPR036691">
    <property type="entry name" value="Endo/exonu/phosph_ase_sf"/>
</dbReference>
<dbReference type="GO" id="GO:0004519">
    <property type="term" value="F:endonuclease activity"/>
    <property type="evidence" value="ECO:0007669"/>
    <property type="project" value="UniProtKB-KW"/>
</dbReference>
<dbReference type="Pfam" id="PF03372">
    <property type="entry name" value="Exo_endo_phos"/>
    <property type="match status" value="1"/>
</dbReference>
<keyword evidence="3" id="KW-0255">Endonuclease</keyword>
<evidence type="ECO:0000256" key="1">
    <source>
        <dbReference type="SAM" id="MobiDB-lite"/>
    </source>
</evidence>
<dbReference type="RefSeq" id="WP_141338190.1">
    <property type="nucleotide sequence ID" value="NZ_JBHMAX010000014.1"/>
</dbReference>
<keyword evidence="4" id="KW-1185">Reference proteome</keyword>
<dbReference type="Gene3D" id="3.60.10.10">
    <property type="entry name" value="Endonuclease/exonuclease/phosphatase"/>
    <property type="match status" value="1"/>
</dbReference>